<reference evidence="1 2" key="1">
    <citation type="submission" date="2016-10" db="EMBL/GenBank/DDBJ databases">
        <authorList>
            <person name="de Groot N.N."/>
        </authorList>
    </citation>
    <scope>NUCLEOTIDE SEQUENCE [LARGE SCALE GENOMIC DNA]</scope>
    <source>
        <strain evidence="1 2">Nl7</strain>
    </source>
</reference>
<evidence type="ECO:0000313" key="1">
    <source>
        <dbReference type="EMBL" id="SES66675.1"/>
    </source>
</evidence>
<protein>
    <submittedName>
        <fullName evidence="1">Uncharacterized protein</fullName>
    </submittedName>
</protein>
<dbReference type="RefSeq" id="WP_074703773.1">
    <property type="nucleotide sequence ID" value="NZ_FOHI01000001.1"/>
</dbReference>
<dbReference type="Proteomes" id="UP000183339">
    <property type="component" value="Unassembled WGS sequence"/>
</dbReference>
<dbReference type="AlphaFoldDB" id="A0A1H9YCE9"/>
<name>A0A1H9YCE9_9PROT</name>
<dbReference type="EMBL" id="FOHI01000001">
    <property type="protein sequence ID" value="SES66675.1"/>
    <property type="molecule type" value="Genomic_DNA"/>
</dbReference>
<sequence length="340" mass="38155">MGKNVSKLNKLKEKLTILDTARDLANFFDEEVTEADVLQLALDKKLQLSVYFPSLAIVRPEKIVEYNDAELRAATEKGIFPEELDWLTLNPAIIEVLPSSLREAGEIKHLLSVPLGDNRYLSWSSEVKTAVGVCDLPLLGDELFDIERKYQILIGEQPTNKRTFTGAIVKLPSGEFAQLQAKYDDNEDHPGSLAELEQIHEILAEQDLSPADKKRLLDEFKQNQIKFFTERSSRPPPVDYYCCNLPEDSVFVVRPAALEEFKQTINGASVSDKKLGTNERNTLLITIAALCREHSGINIKERGAAGKIARMTEELGAGITEETIRKILEKISEALESRMK</sequence>
<dbReference type="OrthoDB" id="5773058at2"/>
<evidence type="ECO:0000313" key="2">
    <source>
        <dbReference type="Proteomes" id="UP000183339"/>
    </source>
</evidence>
<gene>
    <name evidence="1" type="ORF">SAMN05216412_101156</name>
</gene>
<organism evidence="1 2">
    <name type="scientific">Nitrosospira multiformis</name>
    <dbReference type="NCBI Taxonomy" id="1231"/>
    <lineage>
        <taxon>Bacteria</taxon>
        <taxon>Pseudomonadati</taxon>
        <taxon>Pseudomonadota</taxon>
        <taxon>Betaproteobacteria</taxon>
        <taxon>Nitrosomonadales</taxon>
        <taxon>Nitrosomonadaceae</taxon>
        <taxon>Nitrosospira</taxon>
    </lineage>
</organism>
<accession>A0A1H9YCE9</accession>
<proteinExistence type="predicted"/>